<reference evidence="5" key="1">
    <citation type="journal article" date="2017" name="bioRxiv">
        <title>Comparative analysis of the genomes of Stylophora pistillata and Acropora digitifera provides evidence for extensive differences between species of corals.</title>
        <authorList>
            <person name="Voolstra C.R."/>
            <person name="Li Y."/>
            <person name="Liew Y.J."/>
            <person name="Baumgarten S."/>
            <person name="Zoccola D."/>
            <person name="Flot J.-F."/>
            <person name="Tambutte S."/>
            <person name="Allemand D."/>
            <person name="Aranda M."/>
        </authorList>
    </citation>
    <scope>NUCLEOTIDE SEQUENCE [LARGE SCALE GENOMIC DNA]</scope>
</reference>
<dbReference type="AlphaFoldDB" id="A0A2B4SQ85"/>
<protein>
    <submittedName>
        <fullName evidence="4">Amine sulfotransferase</fullName>
    </submittedName>
</protein>
<evidence type="ECO:0000256" key="1">
    <source>
        <dbReference type="ARBA" id="ARBA00005771"/>
    </source>
</evidence>
<dbReference type="OrthoDB" id="205623at2759"/>
<comment type="similarity">
    <text evidence="1">Belongs to the sulfotransferase 1 family.</text>
</comment>
<dbReference type="EMBL" id="LSMT01000027">
    <property type="protein sequence ID" value="PFX32071.1"/>
    <property type="molecule type" value="Genomic_DNA"/>
</dbReference>
<dbReference type="Proteomes" id="UP000225706">
    <property type="component" value="Unassembled WGS sequence"/>
</dbReference>
<dbReference type="InterPro" id="IPR027417">
    <property type="entry name" value="P-loop_NTPase"/>
</dbReference>
<evidence type="ECO:0000313" key="4">
    <source>
        <dbReference type="EMBL" id="PFX32071.1"/>
    </source>
</evidence>
<dbReference type="SUPFAM" id="SSF52540">
    <property type="entry name" value="P-loop containing nucleoside triphosphate hydrolases"/>
    <property type="match status" value="1"/>
</dbReference>
<dbReference type="PANTHER" id="PTHR11783">
    <property type="entry name" value="SULFOTRANSFERASE SULT"/>
    <property type="match status" value="1"/>
</dbReference>
<evidence type="ECO:0000313" key="5">
    <source>
        <dbReference type="Proteomes" id="UP000225706"/>
    </source>
</evidence>
<name>A0A2B4SQ85_STYPI</name>
<gene>
    <name evidence="4" type="primary">SULT3A1</name>
    <name evidence="4" type="ORF">AWC38_SpisGene3083</name>
</gene>
<dbReference type="Pfam" id="PF00685">
    <property type="entry name" value="Sulfotransfer_1"/>
    <property type="match status" value="1"/>
</dbReference>
<sequence>MTPKQRKNNGNSLVNRYTRTEPESAVLLADRYLHLASTMASDELIQEGDGEYRHGKAVMVKGVRMPHVYAYLTGFAEFINNFITKNDDVFIVGFPRLAYWGSWAEHVLEWWKHKDDENVLFLKYEDMKRDLPSQIGLISKFLSKSLSEDMVDRIAKQCTFDAMKNNSSAYWMMTRDGELPNFLRKGQVGGWKDYFTPELIRRMNESRRKLLSKGMARRMFD</sequence>
<keyword evidence="2 4" id="KW-0808">Transferase</keyword>
<proteinExistence type="inferred from homology"/>
<keyword evidence="5" id="KW-1185">Reference proteome</keyword>
<dbReference type="GO" id="GO:0008146">
    <property type="term" value="F:sulfotransferase activity"/>
    <property type="evidence" value="ECO:0007669"/>
    <property type="project" value="InterPro"/>
</dbReference>
<evidence type="ECO:0000256" key="2">
    <source>
        <dbReference type="ARBA" id="ARBA00022679"/>
    </source>
</evidence>
<accession>A0A2B4SQ85</accession>
<comment type="caution">
    <text evidence="4">The sequence shown here is derived from an EMBL/GenBank/DDBJ whole genome shotgun (WGS) entry which is preliminary data.</text>
</comment>
<dbReference type="Gene3D" id="3.40.50.300">
    <property type="entry name" value="P-loop containing nucleotide triphosphate hydrolases"/>
    <property type="match status" value="1"/>
</dbReference>
<feature type="domain" description="Sulfotransferase" evidence="3">
    <location>
        <begin position="96"/>
        <end position="212"/>
    </location>
</feature>
<evidence type="ECO:0000259" key="3">
    <source>
        <dbReference type="Pfam" id="PF00685"/>
    </source>
</evidence>
<organism evidence="4 5">
    <name type="scientific">Stylophora pistillata</name>
    <name type="common">Smooth cauliflower coral</name>
    <dbReference type="NCBI Taxonomy" id="50429"/>
    <lineage>
        <taxon>Eukaryota</taxon>
        <taxon>Metazoa</taxon>
        <taxon>Cnidaria</taxon>
        <taxon>Anthozoa</taxon>
        <taxon>Hexacorallia</taxon>
        <taxon>Scleractinia</taxon>
        <taxon>Astrocoeniina</taxon>
        <taxon>Pocilloporidae</taxon>
        <taxon>Stylophora</taxon>
    </lineage>
</organism>
<dbReference type="InterPro" id="IPR000863">
    <property type="entry name" value="Sulfotransferase_dom"/>
</dbReference>